<dbReference type="EMBL" id="CP017258">
    <property type="protein sequence ID" value="AQW88050.1"/>
    <property type="molecule type" value="Genomic_DNA"/>
</dbReference>
<gene>
    <name evidence="1" type="primary">tolB</name>
    <name evidence="1" type="ORF">CPIN18021_1254</name>
</gene>
<reference evidence="2" key="1">
    <citation type="submission" date="2016-09" db="EMBL/GenBank/DDBJ databases">
        <title>Comparative genomics of the Campylobacter concisus group.</title>
        <authorList>
            <person name="Miller W.G."/>
            <person name="Yee E."/>
            <person name="Chapman M.H."/>
            <person name="Huynh S."/>
            <person name="Bono J.L."/>
            <person name="On S.L.W."/>
            <person name="StLeger J."/>
            <person name="Foster G."/>
            <person name="Parker C.T."/>
        </authorList>
    </citation>
    <scope>NUCLEOTIDE SEQUENCE [LARGE SCALE GENOMIC DNA]</scope>
    <source>
        <strain evidence="2">RM18021</strain>
    </source>
</reference>
<proteinExistence type="predicted"/>
<sequence>MKKIILALHIMLTFMFASDATISVINQGIALPKIALQDASENMQDLNLKEKFFKIMLGDLKVSADFEIIKSENIANFEGDELTNVLNDGTQFIFRYALQGSIDSDITLQTKLIDAKTGLTKYQKNYLLNGEKYPFLAHKSIVDLTKELNLPSVEWMEKFIIFSKYTSAKESDIVVADYTLTYQKTIIGGKLNIFPKWGNKEQSIFYYTGYVNNKPTLFRYNLTNGNKTKIIDSNGMLIASDVSKDGQKILLTMAPQDQPDIYVYDLKTKSLNQVTNYIGIDVNGNFVDNDSRIVFVSDRLGYPNIFATDIYTKSVEQMVFHGKNNNSVTTYGNYIVYSSRENSSDPSNSFNIYMISTKTDFIRQLTANGKNNYPRFSSDGESVVFIKQIGSQSSLGVIRINENKSFQFPLKIGKIQSIDW</sequence>
<dbReference type="PANTHER" id="PTHR36842:SF1">
    <property type="entry name" value="PROTEIN TOLB"/>
    <property type="match status" value="1"/>
</dbReference>
<dbReference type="NCBIfam" id="NF003124">
    <property type="entry name" value="PRK04043.1"/>
    <property type="match status" value="1"/>
</dbReference>
<keyword evidence="2" id="KW-1185">Reference proteome</keyword>
<accession>A0A1S6U8M3</accession>
<dbReference type="SUPFAM" id="SSF69304">
    <property type="entry name" value="Tricorn protease N-terminal domain"/>
    <property type="match status" value="1"/>
</dbReference>
<organism evidence="1 2">
    <name type="scientific">Campylobacter pinnipediorum subsp. caledonicus</name>
    <dbReference type="NCBI Taxonomy" id="1874362"/>
    <lineage>
        <taxon>Bacteria</taxon>
        <taxon>Pseudomonadati</taxon>
        <taxon>Campylobacterota</taxon>
        <taxon>Epsilonproteobacteria</taxon>
        <taxon>Campylobacterales</taxon>
        <taxon>Campylobacteraceae</taxon>
        <taxon>Campylobacter</taxon>
    </lineage>
</organism>
<dbReference type="AlphaFoldDB" id="A0A1S6U8M3"/>
<dbReference type="PANTHER" id="PTHR36842">
    <property type="entry name" value="PROTEIN TOLB HOMOLOG"/>
    <property type="match status" value="1"/>
</dbReference>
<evidence type="ECO:0000313" key="2">
    <source>
        <dbReference type="Proteomes" id="UP000190868"/>
    </source>
</evidence>
<dbReference type="RefSeq" id="WP_078423603.1">
    <property type="nucleotide sequence ID" value="NZ_CP017018.1"/>
</dbReference>
<dbReference type="Gene3D" id="2.120.10.30">
    <property type="entry name" value="TolB, C-terminal domain"/>
    <property type="match status" value="1"/>
</dbReference>
<evidence type="ECO:0000313" key="1">
    <source>
        <dbReference type="EMBL" id="AQW88050.1"/>
    </source>
</evidence>
<dbReference type="Proteomes" id="UP000190868">
    <property type="component" value="Chromosome"/>
</dbReference>
<protein>
    <submittedName>
        <fullName evidence="1">Tol-Pal system translocation protein TolB</fullName>
    </submittedName>
</protein>
<dbReference type="GeneID" id="56566846"/>
<dbReference type="KEGG" id="cpin:CPIN18020_1205"/>
<dbReference type="InterPro" id="IPR011042">
    <property type="entry name" value="6-blade_b-propeller_TolB-like"/>
</dbReference>
<name>A0A1S6U8M3_9BACT</name>